<sequence length="212" mass="24778">METKSHLNHTLLTDYQFFPCIAWCSALFRFSHIEIEQYENYPKSSFRNRCVIAGSNGVVNLSVPVVNGRDQKTLFREVRISDTGNWQLQHWRTVTSCYGKAPFFEYYAGYLEALLFTRRHTHLIDLNRDILQWLQKVLKVTAGISETTQFELQTTREGVADYRNHWLPKNQGDYTTPHYYQLFEDRIGFQHNLSILDLLFCEGPNAGQVLMG</sequence>
<keyword evidence="2" id="KW-1185">Reference proteome</keyword>
<dbReference type="InterPro" id="IPR014985">
    <property type="entry name" value="WbqC"/>
</dbReference>
<dbReference type="Proteomes" id="UP000261284">
    <property type="component" value="Unassembled WGS sequence"/>
</dbReference>
<protein>
    <recommendedName>
        <fullName evidence="3">WbqC family protein</fullName>
    </recommendedName>
</protein>
<gene>
    <name evidence="1" type="ORF">DXN05_11405</name>
</gene>
<reference evidence="1 2" key="1">
    <citation type="submission" date="2018-08" db="EMBL/GenBank/DDBJ databases">
        <title>Chitinophagaceae sp. K23C18032701, a novel bacterium isolated from forest soil.</title>
        <authorList>
            <person name="Wang C."/>
        </authorList>
    </citation>
    <scope>NUCLEOTIDE SEQUENCE [LARGE SCALE GENOMIC DNA]</scope>
    <source>
        <strain evidence="1 2">K23C18032701</strain>
    </source>
</reference>
<comment type="caution">
    <text evidence="1">The sequence shown here is derived from an EMBL/GenBank/DDBJ whole genome shotgun (WGS) entry which is preliminary data.</text>
</comment>
<accession>A0A3E1NJL7</accession>
<evidence type="ECO:0008006" key="3">
    <source>
        <dbReference type="Google" id="ProtNLM"/>
    </source>
</evidence>
<dbReference type="Pfam" id="PF08889">
    <property type="entry name" value="WbqC"/>
    <property type="match status" value="1"/>
</dbReference>
<evidence type="ECO:0000313" key="1">
    <source>
        <dbReference type="EMBL" id="RFM28127.1"/>
    </source>
</evidence>
<dbReference type="RefSeq" id="WP_116847373.1">
    <property type="nucleotide sequence ID" value="NZ_QTJU01000003.1"/>
</dbReference>
<dbReference type="OrthoDB" id="1523452at2"/>
<dbReference type="AlphaFoldDB" id="A0A3E1NJL7"/>
<dbReference type="EMBL" id="QTJU01000003">
    <property type="protein sequence ID" value="RFM28127.1"/>
    <property type="molecule type" value="Genomic_DNA"/>
</dbReference>
<organism evidence="1 2">
    <name type="scientific">Deminuibacter soli</name>
    <dbReference type="NCBI Taxonomy" id="2291815"/>
    <lineage>
        <taxon>Bacteria</taxon>
        <taxon>Pseudomonadati</taxon>
        <taxon>Bacteroidota</taxon>
        <taxon>Chitinophagia</taxon>
        <taxon>Chitinophagales</taxon>
        <taxon>Chitinophagaceae</taxon>
        <taxon>Deminuibacter</taxon>
    </lineage>
</organism>
<evidence type="ECO:0000313" key="2">
    <source>
        <dbReference type="Proteomes" id="UP000261284"/>
    </source>
</evidence>
<name>A0A3E1NJL7_9BACT</name>
<proteinExistence type="predicted"/>